<protein>
    <submittedName>
        <fullName evidence="4">Uncharacterized protein</fullName>
    </submittedName>
</protein>
<keyword evidence="1" id="KW-0677">Repeat</keyword>
<evidence type="ECO:0000256" key="1">
    <source>
        <dbReference type="ARBA" id="ARBA00022737"/>
    </source>
</evidence>
<dbReference type="Proteomes" id="UP000482295">
    <property type="component" value="Unassembled WGS sequence"/>
</dbReference>
<organism evidence="4 5">
    <name type="scientific">Prevotella vespertina</name>
    <dbReference type="NCBI Taxonomy" id="2608404"/>
    <lineage>
        <taxon>Bacteria</taxon>
        <taxon>Pseudomonadati</taxon>
        <taxon>Bacteroidota</taxon>
        <taxon>Bacteroidia</taxon>
        <taxon>Bacteroidales</taxon>
        <taxon>Prevotellaceae</taxon>
        <taxon>Prevotella</taxon>
    </lineage>
</organism>
<dbReference type="PROSITE" id="PS50005">
    <property type="entry name" value="TPR"/>
    <property type="match status" value="1"/>
</dbReference>
<dbReference type="PANTHER" id="PTHR44943">
    <property type="entry name" value="CELLULOSE SYNTHASE OPERON PROTEIN C"/>
    <property type="match status" value="1"/>
</dbReference>
<dbReference type="Gene3D" id="1.25.40.10">
    <property type="entry name" value="Tetratricopeptide repeat domain"/>
    <property type="match status" value="1"/>
</dbReference>
<sequence>MNVEDILSKTISELMDKRLDNAIEVLNQLFLQRPSLMGNDEFEAVKRDYQLMVDYMGRGLIDQQRASLYASLLQRLYRVTANLEISWRCKHVPAYIDAFKISDHLNTSHDFVRTVLESFVTDLAMLSLQQETAQKEKESELYDRHQLFINRLFNALFTSCQWTEEDYQFYSQLLTSPTVISNDQQILVSAITLSAMNQFDIYKFKTLTSIYQKTTDIHVRQRALVGWVLSVFEGMDIFPEQDSIIKELCADASVTRELLSLQIQLFYSLDTEKDNDKIQRDIMPDIMRNSNLTVGRIGIVEKEEDQLENILHQDAEDKRMEQMEEQVKKMMDMQKQGSDIYFGGFRQMKRFPFFSDVVNWFTPFYIENPALRPTLKALGDSKFLNVLVERGALCDSDKYSLAIAMEQVINQLPSNIKEMIGTDSAFGPLGSFDEKEGVANIRRAYIQDLYRFFRLYRTAQDFINPFEDNGKGDFVADIFFFIYKSFMNTGLDDMKLRLALHLYKRHQYKKLIELLSTFYSDDPRYCILMGYTNIHIGRPDSAYDFFLKALEKEPNNEWALKGQARAALDCEDYETAEHTYEQLLQLDAENKDYALNRCIALLKLGKSSEVREELFRLDYQNPDDMNVKRVFAWAMLMEKSLDKATQLYETLLNTLPTTEDYLNAGYCQWAKGDAQRAAELFSNWITKGNKNRDQLLDEFKSDAEILNLYNIQETDWLLMLTLAKPL</sequence>
<evidence type="ECO:0000313" key="5">
    <source>
        <dbReference type="Proteomes" id="UP000482295"/>
    </source>
</evidence>
<dbReference type="InterPro" id="IPR011990">
    <property type="entry name" value="TPR-like_helical_dom_sf"/>
</dbReference>
<dbReference type="PANTHER" id="PTHR44943:SF8">
    <property type="entry name" value="TPR REPEAT-CONTAINING PROTEIN MJ0263"/>
    <property type="match status" value="1"/>
</dbReference>
<dbReference type="SUPFAM" id="SSF48452">
    <property type="entry name" value="TPR-like"/>
    <property type="match status" value="1"/>
</dbReference>
<keyword evidence="5" id="KW-1185">Reference proteome</keyword>
<name>A0A7C9LBR1_9BACT</name>
<feature type="repeat" description="TPR" evidence="3">
    <location>
        <begin position="523"/>
        <end position="556"/>
    </location>
</feature>
<dbReference type="InterPro" id="IPR019734">
    <property type="entry name" value="TPR_rpt"/>
</dbReference>
<reference evidence="4 5" key="1">
    <citation type="submission" date="2019-09" db="EMBL/GenBank/DDBJ databases">
        <title>Prevotella A2879 sp. nov., isolated from an abscess of a patient.</title>
        <authorList>
            <person name="Buhl M."/>
            <person name="Oberhettinger P."/>
        </authorList>
    </citation>
    <scope>NUCLEOTIDE SEQUENCE [LARGE SCALE GENOMIC DNA]</scope>
    <source>
        <strain evidence="4 5">A2879</strain>
    </source>
</reference>
<accession>A0A7C9LBR1</accession>
<keyword evidence="2 3" id="KW-0802">TPR repeat</keyword>
<dbReference type="RefSeq" id="WP_317163185.1">
    <property type="nucleotide sequence ID" value="NZ_VVIQ01000004.1"/>
</dbReference>
<dbReference type="InterPro" id="IPR051685">
    <property type="entry name" value="Ycf3/AcsC/BcsC/TPR_MFPF"/>
</dbReference>
<dbReference type="AlphaFoldDB" id="A0A7C9LBR1"/>
<dbReference type="SMART" id="SM00028">
    <property type="entry name" value="TPR"/>
    <property type="match status" value="3"/>
</dbReference>
<dbReference type="Pfam" id="PF14559">
    <property type="entry name" value="TPR_19"/>
    <property type="match status" value="1"/>
</dbReference>
<evidence type="ECO:0000256" key="2">
    <source>
        <dbReference type="ARBA" id="ARBA00022803"/>
    </source>
</evidence>
<proteinExistence type="predicted"/>
<evidence type="ECO:0000313" key="4">
    <source>
        <dbReference type="EMBL" id="MUL27672.1"/>
    </source>
</evidence>
<gene>
    <name evidence="4" type="ORF">F0475_04995</name>
</gene>
<comment type="caution">
    <text evidence="4">The sequence shown here is derived from an EMBL/GenBank/DDBJ whole genome shotgun (WGS) entry which is preliminary data.</text>
</comment>
<dbReference type="EMBL" id="VVIQ01000004">
    <property type="protein sequence ID" value="MUL27672.1"/>
    <property type="molecule type" value="Genomic_DNA"/>
</dbReference>
<evidence type="ECO:0000256" key="3">
    <source>
        <dbReference type="PROSITE-ProRule" id="PRU00339"/>
    </source>
</evidence>